<dbReference type="EC" id="2.6.1.2" evidence="8"/>
<dbReference type="Pfam" id="PF00155">
    <property type="entry name" value="Aminotran_1_2"/>
    <property type="match status" value="1"/>
</dbReference>
<reference evidence="16 17" key="1">
    <citation type="submission" date="2019-01" db="EMBL/GenBank/DDBJ databases">
        <authorList>
            <person name="Alioto T."/>
            <person name="Alioto T."/>
        </authorList>
    </citation>
    <scope>NUCLEOTIDE SEQUENCE [LARGE SCALE GENOMIC DNA]</scope>
</reference>
<name>A0A485N4Y2_LYNPA</name>
<dbReference type="Proteomes" id="UP000386466">
    <property type="component" value="Unassembled WGS sequence"/>
</dbReference>
<dbReference type="GO" id="GO:0030170">
    <property type="term" value="F:pyridoxal phosphate binding"/>
    <property type="evidence" value="ECO:0007669"/>
    <property type="project" value="InterPro"/>
</dbReference>
<dbReference type="PANTHER" id="PTHR11751:SF311">
    <property type="entry name" value="ALANINE AMINOTRANSFERASE 2"/>
    <property type="match status" value="1"/>
</dbReference>
<keyword evidence="5" id="KW-0663">Pyridoxal phosphate</keyword>
<dbReference type="InterPro" id="IPR004839">
    <property type="entry name" value="Aminotransferase_I/II_large"/>
</dbReference>
<evidence type="ECO:0000256" key="14">
    <source>
        <dbReference type="SAM" id="MobiDB-lite"/>
    </source>
</evidence>
<dbReference type="InterPro" id="IPR015421">
    <property type="entry name" value="PyrdxlP-dep_Trfase_major"/>
</dbReference>
<keyword evidence="4" id="KW-0808">Transferase</keyword>
<dbReference type="Gene3D" id="3.90.1150.10">
    <property type="entry name" value="Aspartate Aminotransferase, domain 1"/>
    <property type="match status" value="1"/>
</dbReference>
<dbReference type="GO" id="GO:0005737">
    <property type="term" value="C:cytoplasm"/>
    <property type="evidence" value="ECO:0007669"/>
    <property type="project" value="UniProtKB-ARBA"/>
</dbReference>
<evidence type="ECO:0000256" key="11">
    <source>
        <dbReference type="ARBA" id="ARBA00076221"/>
    </source>
</evidence>
<dbReference type="Gene3D" id="3.40.640.10">
    <property type="entry name" value="Type I PLP-dependent aspartate aminotransferase-like (Major domain)"/>
    <property type="match status" value="1"/>
</dbReference>
<feature type="region of interest" description="Disordered" evidence="14">
    <location>
        <begin position="1"/>
        <end position="59"/>
    </location>
</feature>
<dbReference type="PANTHER" id="PTHR11751">
    <property type="entry name" value="ALANINE AMINOTRANSFERASE"/>
    <property type="match status" value="1"/>
</dbReference>
<feature type="compositionally biased region" description="Polar residues" evidence="14">
    <location>
        <begin position="1"/>
        <end position="14"/>
    </location>
</feature>
<evidence type="ECO:0000256" key="1">
    <source>
        <dbReference type="ARBA" id="ARBA00001933"/>
    </source>
</evidence>
<dbReference type="InterPro" id="IPR015422">
    <property type="entry name" value="PyrdxlP-dep_Trfase_small"/>
</dbReference>
<evidence type="ECO:0000256" key="8">
    <source>
        <dbReference type="ARBA" id="ARBA00026106"/>
    </source>
</evidence>
<keyword evidence="3" id="KW-0032">Aminotransferase</keyword>
<dbReference type="EMBL" id="CAAGRJ010011524">
    <property type="protein sequence ID" value="VFV28500.1"/>
    <property type="molecule type" value="Genomic_DNA"/>
</dbReference>
<feature type="compositionally biased region" description="Polar residues" evidence="14">
    <location>
        <begin position="25"/>
        <end position="37"/>
    </location>
</feature>
<evidence type="ECO:0000313" key="17">
    <source>
        <dbReference type="Proteomes" id="UP000386466"/>
    </source>
</evidence>
<dbReference type="GO" id="GO:0042853">
    <property type="term" value="P:L-alanine catabolic process"/>
    <property type="evidence" value="ECO:0007669"/>
    <property type="project" value="UniProtKB-UniPathway"/>
</dbReference>
<dbReference type="FunFam" id="3.40.640.10:FF:000226">
    <property type="entry name" value="Alanine aminotransferase 2"/>
    <property type="match status" value="1"/>
</dbReference>
<comment type="catalytic activity">
    <reaction evidence="9">
        <text>L-alanine + 2-oxoglutarate = pyruvate + L-glutamate</text>
        <dbReference type="Rhea" id="RHEA:19453"/>
        <dbReference type="ChEBI" id="CHEBI:15361"/>
        <dbReference type="ChEBI" id="CHEBI:16810"/>
        <dbReference type="ChEBI" id="CHEBI:29985"/>
        <dbReference type="ChEBI" id="CHEBI:57972"/>
        <dbReference type="EC" id="2.6.1.2"/>
    </reaction>
</comment>
<evidence type="ECO:0000256" key="3">
    <source>
        <dbReference type="ARBA" id="ARBA00022576"/>
    </source>
</evidence>
<evidence type="ECO:0000256" key="4">
    <source>
        <dbReference type="ARBA" id="ARBA00022679"/>
    </source>
</evidence>
<evidence type="ECO:0000256" key="13">
    <source>
        <dbReference type="ARBA" id="ARBA00082840"/>
    </source>
</evidence>
<gene>
    <name evidence="16" type="ORF">LYPA_23C021072</name>
</gene>
<feature type="domain" description="Aminotransferase class I/classII large" evidence="15">
    <location>
        <begin position="205"/>
        <end position="604"/>
    </location>
</feature>
<dbReference type="FunFam" id="1.10.287.1970:FF:000001">
    <property type="entry name" value="Alanine aminotransferase 2"/>
    <property type="match status" value="1"/>
</dbReference>
<dbReference type="UniPathway" id="UPA00528">
    <property type="reaction ID" value="UER00586"/>
</dbReference>
<evidence type="ECO:0000256" key="12">
    <source>
        <dbReference type="ARBA" id="ARBA00080230"/>
    </source>
</evidence>
<dbReference type="GO" id="GO:0004021">
    <property type="term" value="F:L-alanine:2-oxoglutarate aminotransferase activity"/>
    <property type="evidence" value="ECO:0007669"/>
    <property type="project" value="UniProtKB-EC"/>
</dbReference>
<protein>
    <recommendedName>
        <fullName evidence="8">alanine transaminase</fullName>
        <ecNumber evidence="8">2.6.1.2</ecNumber>
    </recommendedName>
    <alternativeName>
        <fullName evidence="12">Glutamate pyruvate transaminase 2</fullName>
    </alternativeName>
    <alternativeName>
        <fullName evidence="11">Glutamic--alanine transaminase 2</fullName>
    </alternativeName>
    <alternativeName>
        <fullName evidence="13">Glutamic--pyruvic transaminase 2</fullName>
    </alternativeName>
</protein>
<proteinExistence type="inferred from homology"/>
<evidence type="ECO:0000256" key="2">
    <source>
        <dbReference type="ARBA" id="ARBA00011738"/>
    </source>
</evidence>
<dbReference type="Gene3D" id="1.10.287.1970">
    <property type="match status" value="1"/>
</dbReference>
<comment type="similarity">
    <text evidence="7">Belongs to the class-I pyridoxal-phosphate-dependent aminotransferase family. Alanine aminotransferase subfamily.</text>
</comment>
<dbReference type="FunFam" id="3.90.1150.10:FF:000345">
    <property type="entry name" value="Alanine aminotransferase 2"/>
    <property type="match status" value="1"/>
</dbReference>
<evidence type="ECO:0000256" key="5">
    <source>
        <dbReference type="ARBA" id="ARBA00022898"/>
    </source>
</evidence>
<dbReference type="SUPFAM" id="SSF53383">
    <property type="entry name" value="PLP-dependent transferases"/>
    <property type="match status" value="1"/>
</dbReference>
<comment type="subunit">
    <text evidence="2">Homodimer.</text>
</comment>
<evidence type="ECO:0000259" key="15">
    <source>
        <dbReference type="Pfam" id="PF00155"/>
    </source>
</evidence>
<comment type="cofactor">
    <cofactor evidence="1">
        <name>pyridoxal 5'-phosphate</name>
        <dbReference type="ChEBI" id="CHEBI:597326"/>
    </cofactor>
</comment>
<sequence>MPSKETLQIALNSQKAERTAPGWPQPNSGRSPTLSTLSEDKEAAPSHSGSFRRPFPPLVRPRIGPARGTLGLVVDPVRHTSSGSRLGNYKAQESVGRPGADPPAVGVRSLGAGLCGLGALRCGCWCRSPGPVLSARTSGARRGVARRWRQVKAVEYAVRGPIVLKAGEIELELQRGIKKPFTEVIRANIGDAQAMGQQPITFLRQVMALCTYPNLLDSPSFPEDAKKRARRLLQACGGNSLGSYSASQGVNCIREDVAAYITRRDGGVPADPDNIYLTTGASDGISTILKILVSGGGKSRTGVMIPIPQYPLYSAVISELDAIQVNYYLDEENCWALNVNELRRAVQEAKDHCDPKVLCIINPGNPTGQVQSRKCIEDVIHFAWEEKLFLMADEVYQDNVYSPDCKFHSFKKVLYEMGPEYSSNVELASFHSTSKGYMGECGYRGGYMEVINLHPEIKGQLVKLLSVRLCPPVSGQAAMDIVVNPPVPGEESFELFHREKESVLGNLAKKAKLTEDLFNQVPGIHCNPLQGAMYAFPRIFIPSKAVEAAQAHKMAPDMFYCMKLLEETGICVVPGSGFGQREGTYHFRMTILPPVEKLKTVLQKVKDFHIKFLEKYA</sequence>
<keyword evidence="17" id="KW-1185">Reference proteome</keyword>
<dbReference type="InterPro" id="IPR045088">
    <property type="entry name" value="ALAT1/2-like"/>
</dbReference>
<accession>A0A485N4Y2</accession>
<comment type="pathway">
    <text evidence="6">Amino-acid degradation; L-alanine degradation via transaminase pathway; pyruvate from L-alanine: step 1/1.</text>
</comment>
<evidence type="ECO:0000256" key="10">
    <source>
        <dbReference type="ARBA" id="ARBA00053077"/>
    </source>
</evidence>
<organism evidence="16 17">
    <name type="scientific">Lynx pardinus</name>
    <name type="common">Iberian lynx</name>
    <name type="synonym">Felis pardina</name>
    <dbReference type="NCBI Taxonomy" id="191816"/>
    <lineage>
        <taxon>Eukaryota</taxon>
        <taxon>Metazoa</taxon>
        <taxon>Chordata</taxon>
        <taxon>Craniata</taxon>
        <taxon>Vertebrata</taxon>
        <taxon>Euteleostomi</taxon>
        <taxon>Mammalia</taxon>
        <taxon>Eutheria</taxon>
        <taxon>Laurasiatheria</taxon>
        <taxon>Carnivora</taxon>
        <taxon>Feliformia</taxon>
        <taxon>Felidae</taxon>
        <taxon>Felinae</taxon>
        <taxon>Lynx</taxon>
    </lineage>
</organism>
<dbReference type="AlphaFoldDB" id="A0A485N4Y2"/>
<evidence type="ECO:0000313" key="16">
    <source>
        <dbReference type="EMBL" id="VFV28500.1"/>
    </source>
</evidence>
<dbReference type="InterPro" id="IPR015424">
    <property type="entry name" value="PyrdxlP-dep_Trfase"/>
</dbReference>
<evidence type="ECO:0000256" key="7">
    <source>
        <dbReference type="ARBA" id="ARBA00025785"/>
    </source>
</evidence>
<evidence type="ECO:0000256" key="9">
    <source>
        <dbReference type="ARBA" id="ARBA00047412"/>
    </source>
</evidence>
<comment type="function">
    <text evidence="10">Catalyzes the reversible transamination between alanine and 2-oxoglutarate to form pyruvate and glutamate.</text>
</comment>
<evidence type="ECO:0000256" key="6">
    <source>
        <dbReference type="ARBA" id="ARBA00025708"/>
    </source>
</evidence>
<dbReference type="CDD" id="cd00609">
    <property type="entry name" value="AAT_like"/>
    <property type="match status" value="1"/>
</dbReference>